<sequence>MSTVVEYIRLACKINQVVTTLSNIGFCKHLKAITVVKDHEKGKEQQVNQICREQPLVGLRSTSRCPDAGQNDADEERCSENSGVSFQES</sequence>
<reference evidence="2" key="1">
    <citation type="submission" date="2014-09" db="EMBL/GenBank/DDBJ databases">
        <authorList>
            <person name="Magalhaes I.L.F."/>
            <person name="Oliveira U."/>
            <person name="Santos F.R."/>
            <person name="Vidigal T.H.D.A."/>
            <person name="Brescovit A.D."/>
            <person name="Santos A.J."/>
        </authorList>
    </citation>
    <scope>NUCLEOTIDE SEQUENCE</scope>
    <source>
        <tissue evidence="2">Shoot tissue taken approximately 20 cm above the soil surface</tissue>
    </source>
</reference>
<protein>
    <submittedName>
        <fullName evidence="2">Uncharacterized protein</fullName>
    </submittedName>
</protein>
<reference evidence="2" key="2">
    <citation type="journal article" date="2015" name="Data Brief">
        <title>Shoot transcriptome of the giant reed, Arundo donax.</title>
        <authorList>
            <person name="Barrero R.A."/>
            <person name="Guerrero F.D."/>
            <person name="Moolhuijzen P."/>
            <person name="Goolsby J.A."/>
            <person name="Tidwell J."/>
            <person name="Bellgard S.E."/>
            <person name="Bellgard M.I."/>
        </authorList>
    </citation>
    <scope>NUCLEOTIDE SEQUENCE</scope>
    <source>
        <tissue evidence="2">Shoot tissue taken approximately 20 cm above the soil surface</tissue>
    </source>
</reference>
<feature type="region of interest" description="Disordered" evidence="1">
    <location>
        <begin position="62"/>
        <end position="89"/>
    </location>
</feature>
<organism evidence="2">
    <name type="scientific">Arundo donax</name>
    <name type="common">Giant reed</name>
    <name type="synonym">Donax arundinaceus</name>
    <dbReference type="NCBI Taxonomy" id="35708"/>
    <lineage>
        <taxon>Eukaryota</taxon>
        <taxon>Viridiplantae</taxon>
        <taxon>Streptophyta</taxon>
        <taxon>Embryophyta</taxon>
        <taxon>Tracheophyta</taxon>
        <taxon>Spermatophyta</taxon>
        <taxon>Magnoliopsida</taxon>
        <taxon>Liliopsida</taxon>
        <taxon>Poales</taxon>
        <taxon>Poaceae</taxon>
        <taxon>PACMAD clade</taxon>
        <taxon>Arundinoideae</taxon>
        <taxon>Arundineae</taxon>
        <taxon>Arundo</taxon>
    </lineage>
</organism>
<evidence type="ECO:0000256" key="1">
    <source>
        <dbReference type="SAM" id="MobiDB-lite"/>
    </source>
</evidence>
<proteinExistence type="predicted"/>
<evidence type="ECO:0000313" key="2">
    <source>
        <dbReference type="EMBL" id="JAD80880.1"/>
    </source>
</evidence>
<accession>A0A0A9D5F3</accession>
<dbReference type="AlphaFoldDB" id="A0A0A9D5F3"/>
<name>A0A0A9D5F3_ARUDO</name>
<feature type="compositionally biased region" description="Polar residues" evidence="1">
    <location>
        <begin position="80"/>
        <end position="89"/>
    </location>
</feature>
<dbReference type="EMBL" id="GBRH01217015">
    <property type="protein sequence ID" value="JAD80880.1"/>
    <property type="molecule type" value="Transcribed_RNA"/>
</dbReference>